<comment type="caution">
    <text evidence="1">The sequence shown here is derived from an EMBL/GenBank/DDBJ whole genome shotgun (WGS) entry which is preliminary data.</text>
</comment>
<reference evidence="1 2" key="1">
    <citation type="submission" date="2019-07" db="EMBL/GenBank/DDBJ databases">
        <title>New species of Amycolatopsis and Streptomyces.</title>
        <authorList>
            <person name="Duangmal K."/>
            <person name="Teo W.F.A."/>
            <person name="Lipun K."/>
        </authorList>
    </citation>
    <scope>NUCLEOTIDE SEQUENCE [LARGE SCALE GENOMIC DNA]</scope>
    <source>
        <strain evidence="1 2">JCM 30562</strain>
    </source>
</reference>
<sequence length="121" mass="12944">MTRDSSGERVFYFVAIRTPDLPGVHFGLMAGHRTAAGRLEGQLMSNVHHGSDLAPGFRILDGGDPGLPPTVPVFGYYVGPAARITSTVGGRTVQAHQVAWSENPDVVLFWFGLDDVRAPVG</sequence>
<protein>
    <submittedName>
        <fullName evidence="1">Uncharacterized protein</fullName>
    </submittedName>
</protein>
<dbReference type="OrthoDB" id="3690121at2"/>
<evidence type="ECO:0000313" key="1">
    <source>
        <dbReference type="EMBL" id="TVT19525.1"/>
    </source>
</evidence>
<accession>A0A558A5K7</accession>
<evidence type="ECO:0000313" key="2">
    <source>
        <dbReference type="Proteomes" id="UP000318578"/>
    </source>
</evidence>
<gene>
    <name evidence="1" type="ORF">FNH06_24135</name>
</gene>
<proteinExistence type="predicted"/>
<organism evidence="1 2">
    <name type="scientific">Amycolatopsis acidiphila</name>
    <dbReference type="NCBI Taxonomy" id="715473"/>
    <lineage>
        <taxon>Bacteria</taxon>
        <taxon>Bacillati</taxon>
        <taxon>Actinomycetota</taxon>
        <taxon>Actinomycetes</taxon>
        <taxon>Pseudonocardiales</taxon>
        <taxon>Pseudonocardiaceae</taxon>
        <taxon>Amycolatopsis</taxon>
    </lineage>
</organism>
<name>A0A558A5K7_9PSEU</name>
<dbReference type="EMBL" id="VJZA01000046">
    <property type="protein sequence ID" value="TVT19525.1"/>
    <property type="molecule type" value="Genomic_DNA"/>
</dbReference>
<dbReference type="AlphaFoldDB" id="A0A558A5K7"/>
<dbReference type="RefSeq" id="WP_144642160.1">
    <property type="nucleotide sequence ID" value="NZ_BNAX01000001.1"/>
</dbReference>
<dbReference type="Proteomes" id="UP000318578">
    <property type="component" value="Unassembled WGS sequence"/>
</dbReference>
<keyword evidence="2" id="KW-1185">Reference proteome</keyword>